<dbReference type="InterPro" id="IPR050132">
    <property type="entry name" value="Gln/Glu-tRNA_Ligase"/>
</dbReference>
<evidence type="ECO:0000256" key="3">
    <source>
        <dbReference type="ARBA" id="ARBA00022741"/>
    </source>
</evidence>
<feature type="binding site" evidence="8">
    <location>
        <begin position="77"/>
        <end position="83"/>
    </location>
    <ligand>
        <name>ATP</name>
        <dbReference type="ChEBI" id="CHEBI:30616"/>
    </ligand>
</feature>
<dbReference type="FunFam" id="3.40.50.620:FF:000037">
    <property type="entry name" value="Glutamine--tRNA ligase cytoplasmic"/>
    <property type="match status" value="1"/>
</dbReference>
<dbReference type="Pfam" id="PF03950">
    <property type="entry name" value="tRNA-synt_1c_C"/>
    <property type="match status" value="1"/>
</dbReference>
<dbReference type="InterPro" id="IPR049437">
    <property type="entry name" value="tRNA-synt_1c_C2"/>
</dbReference>
<comment type="subunit">
    <text evidence="8">Monomer.</text>
</comment>
<keyword evidence="14" id="KW-1185">Reference proteome</keyword>
<dbReference type="PATRIC" id="fig|1268072.3.peg.4673"/>
<dbReference type="InterPro" id="IPR022861">
    <property type="entry name" value="Gln_tRNA_ligase_bac"/>
</dbReference>
<comment type="caution">
    <text evidence="8">Lacks conserved residue(s) required for the propagation of feature annotation.</text>
</comment>
<dbReference type="GO" id="GO:0006424">
    <property type="term" value="P:glutamyl-tRNA aminoacylation"/>
    <property type="evidence" value="ECO:0007669"/>
    <property type="project" value="UniProtKB-UniRule"/>
</dbReference>
<evidence type="ECO:0000313" key="13">
    <source>
        <dbReference type="EMBL" id="AHV99420.1"/>
    </source>
</evidence>
<evidence type="ECO:0000256" key="1">
    <source>
        <dbReference type="ARBA" id="ARBA00022490"/>
    </source>
</evidence>
<gene>
    <name evidence="8" type="primary">glnS</name>
    <name evidence="13" type="ORF">PSAB_22665</name>
</gene>
<feature type="domain" description="Glutamyl/glutaminyl-tRNA synthetase class Ib catalytic" evidence="10">
    <location>
        <begin position="63"/>
        <end position="372"/>
    </location>
</feature>
<dbReference type="Pfam" id="PF20974">
    <property type="entry name" value="tRNA-synt_1c_C2"/>
    <property type="match status" value="1"/>
</dbReference>
<name>X4ZSJ1_9BACL</name>
<feature type="binding site" evidence="8">
    <location>
        <begin position="71"/>
        <end position="73"/>
    </location>
    <ligand>
        <name>ATP</name>
        <dbReference type="ChEBI" id="CHEBI:30616"/>
    </ligand>
</feature>
<keyword evidence="2 8" id="KW-0436">Ligase</keyword>
<dbReference type="AlphaFoldDB" id="X4ZSJ1"/>
<evidence type="ECO:0000256" key="9">
    <source>
        <dbReference type="RuleBase" id="RU363037"/>
    </source>
</evidence>
<dbReference type="InterPro" id="IPR011035">
    <property type="entry name" value="Ribosomal_bL25/Gln-tRNA_synth"/>
</dbReference>
<dbReference type="InterPro" id="IPR020058">
    <property type="entry name" value="Glu/Gln-tRNA-synth_Ib_cat-dom"/>
</dbReference>
<dbReference type="InterPro" id="IPR020059">
    <property type="entry name" value="Glu/Gln-tRNA-synth_Ib_codon-bd"/>
</dbReference>
<dbReference type="GO" id="GO:0004819">
    <property type="term" value="F:glutamine-tRNA ligase activity"/>
    <property type="evidence" value="ECO:0007669"/>
    <property type="project" value="UniProtKB-UniRule"/>
</dbReference>
<keyword evidence="5 8" id="KW-0648">Protein biosynthesis</keyword>
<evidence type="ECO:0000256" key="6">
    <source>
        <dbReference type="ARBA" id="ARBA00023146"/>
    </source>
</evidence>
<evidence type="ECO:0000259" key="12">
    <source>
        <dbReference type="Pfam" id="PF20974"/>
    </source>
</evidence>
<dbReference type="Gene3D" id="2.40.240.10">
    <property type="entry name" value="Ribosomal Protein L25, Chain P"/>
    <property type="match status" value="2"/>
</dbReference>
<evidence type="ECO:0000256" key="8">
    <source>
        <dbReference type="HAMAP-Rule" id="MF_00126"/>
    </source>
</evidence>
<comment type="subcellular location">
    <subcellularLocation>
        <location evidence="8">Cytoplasm</location>
    </subcellularLocation>
</comment>
<dbReference type="SUPFAM" id="SSF50715">
    <property type="entry name" value="Ribosomal protein L25-like"/>
    <property type="match status" value="1"/>
</dbReference>
<dbReference type="FunFam" id="3.90.800.10:FF:000001">
    <property type="entry name" value="Glutamine--tRNA ligase"/>
    <property type="match status" value="1"/>
</dbReference>
<keyword evidence="6 8" id="KW-0030">Aminoacyl-tRNA synthetase</keyword>
<dbReference type="EC" id="6.1.1.18" evidence="8"/>
<dbReference type="HAMAP" id="MF_00126">
    <property type="entry name" value="Gln_tRNA_synth"/>
    <property type="match status" value="1"/>
</dbReference>
<dbReference type="GO" id="GO:0005829">
    <property type="term" value="C:cytosol"/>
    <property type="evidence" value="ECO:0007669"/>
    <property type="project" value="TreeGrafter"/>
</dbReference>
<feature type="binding site" evidence="8">
    <location>
        <position position="247"/>
    </location>
    <ligand>
        <name>L-glutamine</name>
        <dbReference type="ChEBI" id="CHEBI:58359"/>
    </ligand>
</feature>
<dbReference type="Gene3D" id="3.40.50.620">
    <property type="entry name" value="HUPs"/>
    <property type="match status" value="1"/>
</dbReference>
<dbReference type="GO" id="GO:0006425">
    <property type="term" value="P:glutaminyl-tRNA aminoacylation"/>
    <property type="evidence" value="ECO:0007669"/>
    <property type="project" value="UniProtKB-UniRule"/>
</dbReference>
<dbReference type="NCBIfam" id="NF011291">
    <property type="entry name" value="PRK14703.1"/>
    <property type="match status" value="1"/>
</dbReference>
<evidence type="ECO:0000256" key="5">
    <source>
        <dbReference type="ARBA" id="ARBA00022917"/>
    </source>
</evidence>
<dbReference type="NCBIfam" id="TIGR00440">
    <property type="entry name" value="glnS"/>
    <property type="match status" value="1"/>
</dbReference>
<dbReference type="InterPro" id="IPR020061">
    <property type="entry name" value="Glu_tRNA_lig_a-bdl"/>
</dbReference>
<feature type="domain" description="tRNA synthetases class I (E and Q) anti-codon binding" evidence="12">
    <location>
        <begin position="492"/>
        <end position="577"/>
    </location>
</feature>
<evidence type="ECO:0000256" key="2">
    <source>
        <dbReference type="ARBA" id="ARBA00022598"/>
    </source>
</evidence>
<evidence type="ECO:0000256" key="4">
    <source>
        <dbReference type="ARBA" id="ARBA00022840"/>
    </source>
</evidence>
<reference evidence="13 14" key="1">
    <citation type="journal article" date="2014" name="PLoS Genet.">
        <title>Comparative Genomic Analysis of N2-Fixing and Non-N2-Fixing Paenibacillus spp.: Organization, Evolution and Expression of the Nitrogen Fixation Genes.</title>
        <authorList>
            <person name="Xie J.B."/>
            <person name="Du Z."/>
            <person name="Bai L."/>
            <person name="Tian C."/>
            <person name="Zhang Y."/>
            <person name="Xie J.Y."/>
            <person name="Wang T."/>
            <person name="Liu X."/>
            <person name="Chen X."/>
            <person name="Cheng Q."/>
            <person name="Chen S."/>
            <person name="Li J."/>
        </authorList>
    </citation>
    <scope>NUCLEOTIDE SEQUENCE [LARGE SCALE GENOMIC DNA]</scope>
    <source>
        <strain evidence="13 14">T27</strain>
    </source>
</reference>
<dbReference type="InterPro" id="IPR001412">
    <property type="entry name" value="aa-tRNA-synth_I_CS"/>
</dbReference>
<evidence type="ECO:0000259" key="11">
    <source>
        <dbReference type="Pfam" id="PF03950"/>
    </source>
</evidence>
<keyword evidence="3 8" id="KW-0547">Nucleotide-binding</keyword>
<feature type="short sequence motif" description="'HIGH' region" evidence="8">
    <location>
        <begin position="70"/>
        <end position="80"/>
    </location>
</feature>
<dbReference type="InterPro" id="IPR000924">
    <property type="entry name" value="Glu/Gln-tRNA-synth"/>
</dbReference>
<evidence type="ECO:0000313" key="14">
    <source>
        <dbReference type="Proteomes" id="UP000019772"/>
    </source>
</evidence>
<dbReference type="PANTHER" id="PTHR43097:SF5">
    <property type="entry name" value="GLUTAMATE--TRNA LIGASE"/>
    <property type="match status" value="1"/>
</dbReference>
<dbReference type="PANTHER" id="PTHR43097">
    <property type="entry name" value="GLUTAMINE-TRNA LIGASE"/>
    <property type="match status" value="1"/>
</dbReference>
<accession>X4ZSJ1</accession>
<feature type="binding site" evidence="8">
    <location>
        <position position="103"/>
    </location>
    <ligand>
        <name>L-glutamine</name>
        <dbReference type="ChEBI" id="CHEBI:58359"/>
    </ligand>
</feature>
<dbReference type="SUPFAM" id="SSF52374">
    <property type="entry name" value="Nucleotidylyl transferase"/>
    <property type="match status" value="1"/>
</dbReference>
<dbReference type="HOGENOM" id="CLU_001882_2_3_9"/>
<dbReference type="EMBL" id="CP004078">
    <property type="protein sequence ID" value="AHV99420.1"/>
    <property type="molecule type" value="Genomic_DNA"/>
</dbReference>
<dbReference type="FunFam" id="1.10.1160.10:FF:000001">
    <property type="entry name" value="Glutamine--tRNA ligase"/>
    <property type="match status" value="1"/>
</dbReference>
<dbReference type="Gene3D" id="1.10.1160.10">
    <property type="entry name" value="Glutamyl-trna Synthetase, Domain 2"/>
    <property type="match status" value="1"/>
</dbReference>
<dbReference type="Gene3D" id="3.90.800.10">
    <property type="entry name" value="Glutamyl-tRNA Synthetase, Domain 3"/>
    <property type="match status" value="1"/>
</dbReference>
<protein>
    <recommendedName>
        <fullName evidence="8">Glutamine--tRNA ligase</fullName>
        <ecNumber evidence="8">6.1.1.18</ecNumber>
    </recommendedName>
    <alternativeName>
        <fullName evidence="8">Glutaminyl-tRNA synthetase</fullName>
        <shortName evidence="8">GlnRS</shortName>
    </alternativeName>
</protein>
<dbReference type="CDD" id="cd00807">
    <property type="entry name" value="GlnRS_core"/>
    <property type="match status" value="1"/>
</dbReference>
<feature type="binding site" evidence="8">
    <location>
        <begin position="296"/>
        <end position="297"/>
    </location>
    <ligand>
        <name>ATP</name>
        <dbReference type="ChEBI" id="CHEBI:30616"/>
    </ligand>
</feature>
<dbReference type="InterPro" id="IPR004514">
    <property type="entry name" value="Gln-tRNA-synth"/>
</dbReference>
<dbReference type="FunFam" id="2.40.240.10:FF:000001">
    <property type="entry name" value="Glutamine--tRNA ligase"/>
    <property type="match status" value="1"/>
</dbReference>
<feature type="short sequence motif" description="'KMSKS' region" evidence="8">
    <location>
        <begin position="303"/>
        <end position="307"/>
    </location>
</feature>
<dbReference type="InterPro" id="IPR014729">
    <property type="entry name" value="Rossmann-like_a/b/a_fold"/>
</dbReference>
<dbReference type="Pfam" id="PF00749">
    <property type="entry name" value="tRNA-synt_1c"/>
    <property type="match status" value="1"/>
</dbReference>
<dbReference type="PRINTS" id="PR00987">
    <property type="entry name" value="TRNASYNTHGLU"/>
</dbReference>
<sequence length="604" mass="69462">MAAYAILLNNPGLTGILIGNLFIQEQGQEFTNERLIAVENRGTPSNFIKNVITEDLRSGKVNEIVTRFPPEPNGYLHIGHAKAIWINFTLAGEFGGKTNLRFDDTNPLKEDTEYVKSIEEDVKWLGYTWENLRFASDYFEEMYERAELLIHKGKAYVDDLSADEIRELRGTLTEPGKNSPYRDRSVEESLDLFRRMRAGEFKDGEKVLRAKIDMASPNINLRDPVIYRIAHAHHHNTGDKWCIYPMYAYAHPLEDAIEGVTHSLCSLEFEDQRPFYDWVIAECEMPAAPHQYEFGRLNLEQTVTSKRKLKLLVDEGHVDGWDDPRMPTISGLRRRGYTPEAIRSFVYETGISKSQGLVDLQMLEHFIREDLKLKAPRTMAVLRPLKVVITNYPEGQVEWLEAENNSENEEMGTRQIPFSREIYIERDDFMENPPSKYFRLFPGNEVRLKHAYFIKCNEVIKDENGEVTELHCTYDPETKSGSGFTGRKVKGTLHWVEASHAAQAEFRLYEPLILAEEPESEGEAGELEGADKPARSFLDQLNPKSLEILQGFVEPELKDSKPQDKFQFFRHGYFNVDSRYSEPGKPVFNLIVSLKSSYQPPKQG</sequence>
<dbReference type="KEGG" id="psab:PSAB_22665"/>
<dbReference type="InterPro" id="IPR020056">
    <property type="entry name" value="Rbsml_bL25/Gln-tRNA_synth_N"/>
</dbReference>
<evidence type="ECO:0000256" key="7">
    <source>
        <dbReference type="ARBA" id="ARBA00048270"/>
    </source>
</evidence>
<keyword evidence="4 8" id="KW-0067">ATP-binding</keyword>
<proteinExistence type="inferred from homology"/>
<organism evidence="13 14">
    <name type="scientific">Paenibacillus sabinae T27</name>
    <dbReference type="NCBI Taxonomy" id="1268072"/>
    <lineage>
        <taxon>Bacteria</taxon>
        <taxon>Bacillati</taxon>
        <taxon>Bacillota</taxon>
        <taxon>Bacilli</taxon>
        <taxon>Bacillales</taxon>
        <taxon>Paenibacillaceae</taxon>
        <taxon>Paenibacillus</taxon>
    </lineage>
</organism>
<dbReference type="PROSITE" id="PS00178">
    <property type="entry name" value="AA_TRNA_LIGASE_I"/>
    <property type="match status" value="1"/>
</dbReference>
<dbReference type="eggNOG" id="COG0008">
    <property type="taxonomic scope" value="Bacteria"/>
</dbReference>
<dbReference type="STRING" id="1268072.PSAB_22665"/>
<evidence type="ECO:0000259" key="10">
    <source>
        <dbReference type="Pfam" id="PF00749"/>
    </source>
</evidence>
<comment type="catalytic activity">
    <reaction evidence="7 8">
        <text>tRNA(Gln) + L-glutamine + ATP = L-glutaminyl-tRNA(Gln) + AMP + diphosphate</text>
        <dbReference type="Rhea" id="RHEA:20121"/>
        <dbReference type="Rhea" id="RHEA-COMP:9662"/>
        <dbReference type="Rhea" id="RHEA-COMP:9681"/>
        <dbReference type="ChEBI" id="CHEBI:30616"/>
        <dbReference type="ChEBI" id="CHEBI:33019"/>
        <dbReference type="ChEBI" id="CHEBI:58359"/>
        <dbReference type="ChEBI" id="CHEBI:78442"/>
        <dbReference type="ChEBI" id="CHEBI:78521"/>
        <dbReference type="ChEBI" id="CHEBI:456215"/>
        <dbReference type="EC" id="6.1.1.18"/>
    </reaction>
</comment>
<dbReference type="Proteomes" id="UP000019772">
    <property type="component" value="Chromosome"/>
</dbReference>
<comment type="similarity">
    <text evidence="8 9">Belongs to the class-I aminoacyl-tRNA synthetase family.</text>
</comment>
<dbReference type="GO" id="GO:0005524">
    <property type="term" value="F:ATP binding"/>
    <property type="evidence" value="ECO:0007669"/>
    <property type="project" value="UniProtKB-UniRule"/>
</dbReference>
<keyword evidence="1 8" id="KW-0963">Cytoplasm</keyword>
<feature type="domain" description="Glutamyl/glutaminyl-tRNA synthetase class Ib anti-codon binding" evidence="11">
    <location>
        <begin position="375"/>
        <end position="475"/>
    </location>
</feature>